<dbReference type="KEGG" id="sla:SERLADRAFT_370724"/>
<organism>
    <name type="scientific">Serpula lacrymans var. lacrymans (strain S7.9)</name>
    <name type="common">Dry rot fungus</name>
    <dbReference type="NCBI Taxonomy" id="578457"/>
    <lineage>
        <taxon>Eukaryota</taxon>
        <taxon>Fungi</taxon>
        <taxon>Dikarya</taxon>
        <taxon>Basidiomycota</taxon>
        <taxon>Agaricomycotina</taxon>
        <taxon>Agaricomycetes</taxon>
        <taxon>Agaricomycetidae</taxon>
        <taxon>Boletales</taxon>
        <taxon>Coniophorineae</taxon>
        <taxon>Serpulaceae</taxon>
        <taxon>Serpula</taxon>
    </lineage>
</organism>
<sequence>MQLEDLQNAIEFLSAIKDANLDDPNMPIHPETLKRLRNPPQHPCVLEDAHKCFTLDLFLATTNASEQTYNDVCKAYACLHPEHADKILSHYRMKHRMVELTGVDLLVHDMCINSCIAYTGPLACLEKCPKCDTS</sequence>
<reference evidence="1" key="1">
    <citation type="submission" date="2011-04" db="EMBL/GenBank/DDBJ databases">
        <title>Evolution of plant cell wall degrading machinery underlies the functional diversity of forest fungi.</title>
        <authorList>
            <consortium name="US DOE Joint Genome Institute (JGI-PGF)"/>
            <person name="Eastwood D.C."/>
            <person name="Floudas D."/>
            <person name="Binder M."/>
            <person name="Majcherczyk A."/>
            <person name="Schneider P."/>
            <person name="Aerts A."/>
            <person name="Asiegbu F.O."/>
            <person name="Baker S.E."/>
            <person name="Barry K."/>
            <person name="Bendiksby M."/>
            <person name="Blumentritt M."/>
            <person name="Coutinho P.M."/>
            <person name="Cullen D."/>
            <person name="Cullen D."/>
            <person name="Gathman A."/>
            <person name="Goodell B."/>
            <person name="Henrissat B."/>
            <person name="Ihrmark K."/>
            <person name="Kauserud H."/>
            <person name="Kohler A."/>
            <person name="LaButti K."/>
            <person name="Lapidus A."/>
            <person name="Lavin J.L."/>
            <person name="Lee Y.-H."/>
            <person name="Lindquist E."/>
            <person name="Lilly W."/>
            <person name="Lucas S."/>
            <person name="Morin E."/>
            <person name="Murat C."/>
            <person name="Oguiza J.A."/>
            <person name="Park J."/>
            <person name="Pisabarro A.G."/>
            <person name="Riley R."/>
            <person name="Rosling A."/>
            <person name="Salamov A."/>
            <person name="Schmidt O."/>
            <person name="Schmutz J."/>
            <person name="Skrede I."/>
            <person name="Stenlid J."/>
            <person name="Wiebenga A."/>
            <person name="Xie X."/>
            <person name="Kues U."/>
            <person name="Hibbett D.S."/>
            <person name="Hoffmeister D."/>
            <person name="Hogberg N."/>
            <person name="Martin F."/>
            <person name="Grigoriev I.V."/>
            <person name="Watkinson S.C."/>
        </authorList>
    </citation>
    <scope>NUCLEOTIDE SEQUENCE</scope>
    <source>
        <strain evidence="1">S7.9</strain>
    </source>
</reference>
<name>F8NZ67_SERL9</name>
<dbReference type="GeneID" id="18810363"/>
<accession>F8NZ67</accession>
<dbReference type="HOGENOM" id="CLU_007337_3_2_1"/>
<dbReference type="EMBL" id="GL945435">
    <property type="protein sequence ID" value="EGO23887.1"/>
    <property type="molecule type" value="Genomic_DNA"/>
</dbReference>
<dbReference type="AlphaFoldDB" id="F8NZ67"/>
<dbReference type="OrthoDB" id="3261594at2759"/>
<proteinExistence type="predicted"/>
<evidence type="ECO:0000313" key="1">
    <source>
        <dbReference type="EMBL" id="EGO23887.1"/>
    </source>
</evidence>
<dbReference type="RefSeq" id="XP_007319649.1">
    <property type="nucleotide sequence ID" value="XM_007319587.1"/>
</dbReference>
<dbReference type="Proteomes" id="UP000008064">
    <property type="component" value="Unassembled WGS sequence"/>
</dbReference>
<gene>
    <name evidence="1" type="ORF">SERLADRAFT_370724</name>
</gene>
<protein>
    <submittedName>
        <fullName evidence="1">Uncharacterized protein</fullName>
    </submittedName>
</protein>